<gene>
    <name evidence="1" type="ORF">MML48_10g00000197</name>
</gene>
<organism evidence="1 2">
    <name type="scientific">Holotrichia oblita</name>
    <name type="common">Chafer beetle</name>
    <dbReference type="NCBI Taxonomy" id="644536"/>
    <lineage>
        <taxon>Eukaryota</taxon>
        <taxon>Metazoa</taxon>
        <taxon>Ecdysozoa</taxon>
        <taxon>Arthropoda</taxon>
        <taxon>Hexapoda</taxon>
        <taxon>Insecta</taxon>
        <taxon>Pterygota</taxon>
        <taxon>Neoptera</taxon>
        <taxon>Endopterygota</taxon>
        <taxon>Coleoptera</taxon>
        <taxon>Polyphaga</taxon>
        <taxon>Scarabaeiformia</taxon>
        <taxon>Scarabaeidae</taxon>
        <taxon>Melolonthinae</taxon>
        <taxon>Holotrichia</taxon>
    </lineage>
</organism>
<proteinExistence type="predicted"/>
<sequence>MSSSKKRSPIWQYFDLNRDDNKYVTCLLCQVQISRGGEGKKADTIHNKIKTNISKVIAVSVTSDMCNCLHNSSSFLSFAAHWLTSEFQLQHGVLAMKPFSGSHTGENIAKELNAIAARWDIEKNKLHLLIHDSSANMLVVNEAMKVQAEVLDMIATGRRLVTHFNHSGLAQEQLLAIQKELNLPQDQVASNRLSASSTPAKRVKEEETGSNFTREVHDTFWDCFNEVAKDNSSECRDQEKQNPIANEIDFFLKTPRINRNYDP</sequence>
<reference evidence="1" key="1">
    <citation type="submission" date="2022-04" db="EMBL/GenBank/DDBJ databases">
        <title>Chromosome-scale genome assembly of Holotrichia oblita Faldermann.</title>
        <authorList>
            <person name="Rongchong L."/>
        </authorList>
    </citation>
    <scope>NUCLEOTIDE SEQUENCE</scope>
    <source>
        <strain evidence="1">81SQS9</strain>
    </source>
</reference>
<evidence type="ECO:0000313" key="2">
    <source>
        <dbReference type="Proteomes" id="UP001056778"/>
    </source>
</evidence>
<protein>
    <submittedName>
        <fullName evidence="1">Zinc finger bed domain-containing protein 4</fullName>
    </submittedName>
</protein>
<accession>A0ACB9SK54</accession>
<dbReference type="EMBL" id="CM043024">
    <property type="protein sequence ID" value="KAI4454142.1"/>
    <property type="molecule type" value="Genomic_DNA"/>
</dbReference>
<keyword evidence="2" id="KW-1185">Reference proteome</keyword>
<comment type="caution">
    <text evidence="1">The sequence shown here is derived from an EMBL/GenBank/DDBJ whole genome shotgun (WGS) entry which is preliminary data.</text>
</comment>
<name>A0ACB9SK54_HOLOL</name>
<dbReference type="Proteomes" id="UP001056778">
    <property type="component" value="Chromosome 10"/>
</dbReference>
<evidence type="ECO:0000313" key="1">
    <source>
        <dbReference type="EMBL" id="KAI4454142.1"/>
    </source>
</evidence>